<proteinExistence type="predicted"/>
<dbReference type="PANTHER" id="PTHR33735">
    <property type="entry name" value="EXPRESSED PROTEIN"/>
    <property type="match status" value="1"/>
</dbReference>
<organism evidence="2 3">
    <name type="scientific">Kingdonia uniflora</name>
    <dbReference type="NCBI Taxonomy" id="39325"/>
    <lineage>
        <taxon>Eukaryota</taxon>
        <taxon>Viridiplantae</taxon>
        <taxon>Streptophyta</taxon>
        <taxon>Embryophyta</taxon>
        <taxon>Tracheophyta</taxon>
        <taxon>Spermatophyta</taxon>
        <taxon>Magnoliopsida</taxon>
        <taxon>Ranunculales</taxon>
        <taxon>Circaeasteraceae</taxon>
        <taxon>Kingdonia</taxon>
    </lineage>
</organism>
<dbReference type="EMBL" id="JACGCM010000593">
    <property type="protein sequence ID" value="KAF6170285.1"/>
    <property type="molecule type" value="Genomic_DNA"/>
</dbReference>
<feature type="coiled-coil region" evidence="1">
    <location>
        <begin position="113"/>
        <end position="147"/>
    </location>
</feature>
<evidence type="ECO:0000313" key="2">
    <source>
        <dbReference type="EMBL" id="KAF6170285.1"/>
    </source>
</evidence>
<keyword evidence="3" id="KW-1185">Reference proteome</keyword>
<gene>
    <name evidence="2" type="ORF">GIB67_042975</name>
</gene>
<keyword evidence="1" id="KW-0175">Coiled coil</keyword>
<sequence>MSTTKSSIAFCDFTSQQKRYKDHHASTFSLYRMFRIVSAKHGDFLGNHGLLSLKNNKKRHTKFVIKMDMNAANDVHQGAPLPSGSNFPGWSNWMLGAILSLFLPFMKSKLGPLQTLKNEVDTALETVEKVAEEVENMAVEIEKISEEVAKKLPDDAKLKAALLSVDKLAKEAVKDADMAEAIIHKVEEAEKEVEKLLETAPVNVVDKKST</sequence>
<evidence type="ECO:0000313" key="3">
    <source>
        <dbReference type="Proteomes" id="UP000541444"/>
    </source>
</evidence>
<dbReference type="OrthoDB" id="1927611at2759"/>
<reference evidence="2 3" key="1">
    <citation type="journal article" date="2020" name="IScience">
        <title>Genome Sequencing of the Endangered Kingdonia uniflora (Circaeasteraceae, Ranunculales) Reveals Potential Mechanisms of Evolutionary Specialization.</title>
        <authorList>
            <person name="Sun Y."/>
            <person name="Deng T."/>
            <person name="Zhang A."/>
            <person name="Moore M.J."/>
            <person name="Landis J.B."/>
            <person name="Lin N."/>
            <person name="Zhang H."/>
            <person name="Zhang X."/>
            <person name="Huang J."/>
            <person name="Zhang X."/>
            <person name="Sun H."/>
            <person name="Wang H."/>
        </authorList>
    </citation>
    <scope>NUCLEOTIDE SEQUENCE [LARGE SCALE GENOMIC DNA]</scope>
    <source>
        <strain evidence="2">TB1705</strain>
        <tissue evidence="2">Leaf</tissue>
    </source>
</reference>
<protein>
    <submittedName>
        <fullName evidence="2">Uncharacterized protein</fullName>
    </submittedName>
</protein>
<dbReference type="Proteomes" id="UP000541444">
    <property type="component" value="Unassembled WGS sequence"/>
</dbReference>
<comment type="caution">
    <text evidence="2">The sequence shown here is derived from an EMBL/GenBank/DDBJ whole genome shotgun (WGS) entry which is preliminary data.</text>
</comment>
<dbReference type="PANTHER" id="PTHR33735:SF23">
    <property type="entry name" value="PTERIN-BINDING DOMAIN-CONTAINING PROTEIN"/>
    <property type="match status" value="1"/>
</dbReference>
<evidence type="ECO:0000256" key="1">
    <source>
        <dbReference type="SAM" id="Coils"/>
    </source>
</evidence>
<accession>A0A7J7NSV4</accession>
<name>A0A7J7NSV4_9MAGN</name>
<dbReference type="AlphaFoldDB" id="A0A7J7NSV4"/>